<dbReference type="Pfam" id="PF11958">
    <property type="entry name" value="DUF3472"/>
    <property type="match status" value="1"/>
</dbReference>
<name>A0ABN8EXQ6_9BACT</name>
<dbReference type="InterPro" id="IPR031712">
    <property type="entry name" value="DUF5077"/>
</dbReference>
<dbReference type="Proteomes" id="UP000837932">
    <property type="component" value="Unassembled WGS sequence"/>
</dbReference>
<evidence type="ECO:0000259" key="1">
    <source>
        <dbReference type="Pfam" id="PF16871"/>
    </source>
</evidence>
<sequence length="433" mass="49457">MKFNYLVFLIICLFSQCKAEKVSKNIPKEHDINKQIIPIGGNAWTSNGGNIDENGFSNWDSKQTICRTYFKVEQTGTIKLSLFLTGNGGKSKILVKILNKSINVEAEGNTEKEQFVGEWNIVKAGYISVDIIGISKTETTFGTISNMAVSGTAISPALSFVKNNEGNFFYWGRRGPSVHLRYETNKNNEIEWFYNEITVPKNNDVIGSYFMANGFGEGYFGMQVNSEKERRILFSVWSPFETDNPETIPQDQKILLLKKGTNVYTGEFGNEGSGGQSYLKYNWKADNTYKFLLQGKPTSDNYTIYSAYFFAPEENKWLLIASFKRPKTSTYLKNLYSFLENFIPETGNQERMGYFDNQWIYDSKNGWKELNQVTFTADNTARKGYRKDYGGGTKNGKFYLRNCGFFSDNTLLNQKFSRPNQNIKPVIDFSKLP</sequence>
<proteinExistence type="predicted"/>
<reference evidence="2" key="1">
    <citation type="submission" date="2021-12" db="EMBL/GenBank/DDBJ databases">
        <authorList>
            <person name="Rodrigo-Torres L."/>
            <person name="Arahal R. D."/>
            <person name="Lucena T."/>
        </authorList>
    </citation>
    <scope>NUCLEOTIDE SEQUENCE</scope>
    <source>
        <strain evidence="2">CECT 8858</strain>
    </source>
</reference>
<keyword evidence="3" id="KW-1185">Reference proteome</keyword>
<comment type="caution">
    <text evidence="2">The sequence shown here is derived from an EMBL/GenBank/DDBJ whole genome shotgun (WGS) entry which is preliminary data.</text>
</comment>
<dbReference type="EMBL" id="CAKLPY010000001">
    <property type="protein sequence ID" value="CAH0995797.1"/>
    <property type="molecule type" value="Genomic_DNA"/>
</dbReference>
<protein>
    <recommendedName>
        <fullName evidence="1">DUF5077 domain-containing protein</fullName>
    </recommendedName>
</protein>
<organism evidence="2 3">
    <name type="scientific">Emticicia aquatica</name>
    <dbReference type="NCBI Taxonomy" id="1681835"/>
    <lineage>
        <taxon>Bacteria</taxon>
        <taxon>Pseudomonadati</taxon>
        <taxon>Bacteroidota</taxon>
        <taxon>Cytophagia</taxon>
        <taxon>Cytophagales</taxon>
        <taxon>Leadbetterellaceae</taxon>
        <taxon>Emticicia</taxon>
    </lineage>
</organism>
<dbReference type="InterPro" id="IPR021862">
    <property type="entry name" value="DUF3472"/>
</dbReference>
<feature type="domain" description="DUF5077" evidence="1">
    <location>
        <begin position="37"/>
        <end position="153"/>
    </location>
</feature>
<dbReference type="RefSeq" id="WP_238806340.1">
    <property type="nucleotide sequence ID" value="NZ_CAKLPY010000001.1"/>
</dbReference>
<dbReference type="Pfam" id="PF16871">
    <property type="entry name" value="DUF5077"/>
    <property type="match status" value="1"/>
</dbReference>
<evidence type="ECO:0000313" key="2">
    <source>
        <dbReference type="EMBL" id="CAH0995797.1"/>
    </source>
</evidence>
<gene>
    <name evidence="2" type="ORF">EMA8858_01924</name>
</gene>
<evidence type="ECO:0000313" key="3">
    <source>
        <dbReference type="Proteomes" id="UP000837932"/>
    </source>
</evidence>
<accession>A0ABN8EXQ6</accession>